<evidence type="ECO:0000313" key="1">
    <source>
        <dbReference type="EMBL" id="SFC64747.1"/>
    </source>
</evidence>
<accession>A0A1I1KV93</accession>
<name>A0A1I1KV93_9GAMM</name>
<dbReference type="AlphaFoldDB" id="A0A1I1KV93"/>
<proteinExistence type="predicted"/>
<dbReference type="EMBL" id="FOLY01000004">
    <property type="protein sequence ID" value="SFC64747.1"/>
    <property type="molecule type" value="Genomic_DNA"/>
</dbReference>
<keyword evidence="2" id="KW-1185">Reference proteome</keyword>
<dbReference type="Proteomes" id="UP000199046">
    <property type="component" value="Unassembled WGS sequence"/>
</dbReference>
<dbReference type="OrthoDB" id="9800971at2"/>
<dbReference type="STRING" id="402385.SAMN05421848_2207"/>
<organism evidence="1 2">
    <name type="scientific">Kushneria avicenniae</name>
    <dbReference type="NCBI Taxonomy" id="402385"/>
    <lineage>
        <taxon>Bacteria</taxon>
        <taxon>Pseudomonadati</taxon>
        <taxon>Pseudomonadota</taxon>
        <taxon>Gammaproteobacteria</taxon>
        <taxon>Oceanospirillales</taxon>
        <taxon>Halomonadaceae</taxon>
        <taxon>Kushneria</taxon>
    </lineage>
</organism>
<protein>
    <recommendedName>
        <fullName evidence="3">Transcriptional activator HlyU</fullName>
    </recommendedName>
</protein>
<evidence type="ECO:0000313" key="2">
    <source>
        <dbReference type="Proteomes" id="UP000199046"/>
    </source>
</evidence>
<gene>
    <name evidence="1" type="ORF">SAMN05421848_2207</name>
</gene>
<reference evidence="2" key="1">
    <citation type="submission" date="2016-10" db="EMBL/GenBank/DDBJ databases">
        <authorList>
            <person name="Varghese N."/>
            <person name="Submissions S."/>
        </authorList>
    </citation>
    <scope>NUCLEOTIDE SEQUENCE [LARGE SCALE GENOMIC DNA]</scope>
    <source>
        <strain evidence="2">DSM 23439</strain>
    </source>
</reference>
<sequence length="106" mass="11989">MLKKLFDALKGTGTTTTADDTSRQVADSVEYKGCEIVMTPAPAGGQYRVSGLIRRMREDGEMEELSFERSDVLPDRDSCIDMTRTKAERYIDEQGDHLFDNTHRPN</sequence>
<dbReference type="InterPro" id="IPR018772">
    <property type="entry name" value="Transcription_activator_HlyU"/>
</dbReference>
<evidence type="ECO:0008006" key="3">
    <source>
        <dbReference type="Google" id="ProtNLM"/>
    </source>
</evidence>
<dbReference type="RefSeq" id="WP_090133898.1">
    <property type="nucleotide sequence ID" value="NZ_FOLY01000004.1"/>
</dbReference>
<dbReference type="Pfam" id="PF10115">
    <property type="entry name" value="HlyU"/>
    <property type="match status" value="1"/>
</dbReference>